<dbReference type="FunCoup" id="S8DZU8">
    <property type="interactions" value="334"/>
</dbReference>
<dbReference type="AlphaFoldDB" id="S8DZU8"/>
<dbReference type="HOGENOM" id="CLU_042088_0_0_1"/>
<dbReference type="PANTHER" id="PTHR13812:SF19">
    <property type="entry name" value="KETIMINE REDUCTASE MU-CRYSTALLIN"/>
    <property type="match status" value="1"/>
</dbReference>
<dbReference type="STRING" id="743788.S8DZU8"/>
<sequence>MSLRIVSATDVARITATFDPQELTDLMAQVFHSLSTPEEAGSPARAIHQPHRTSVPVTNHTALFMPSRIEPFGTAIKVVSVPTSTAPHSVKAAGLPGTTLVLGESSGAVRTVVNARQLTALRNAAGSLLATRMLLPPDAQPQKLIAFGAGAQIAAHLSLFCKHYTSITSCTVFNRSVNERLTKLVSKAKEDYQAVQFVARAFPQDTSDASFHRTIEEADLIITATSSTTPFFPSAYVKPGAHLCLIGSYTPQMHEVETDLVKRAGKVVVDSREACLLEAGELIAAQSQPSNLIEVGELVQRVETTYGTAWVARPEVMSEIRNAGDVTIFKSVGVGVQDVAIASAIANRAEQENIGTVVADYDEVP</sequence>
<dbReference type="OrthoDB" id="41492at2759"/>
<comment type="similarity">
    <text evidence="1">Belongs to the ornithine cyclodeaminase/mu-crystallin family.</text>
</comment>
<dbReference type="eggNOG" id="KOG3007">
    <property type="taxonomic scope" value="Eukaryota"/>
</dbReference>
<proteinExistence type="inferred from homology"/>
<dbReference type="GO" id="GO:0005737">
    <property type="term" value="C:cytoplasm"/>
    <property type="evidence" value="ECO:0007669"/>
    <property type="project" value="TreeGrafter"/>
</dbReference>
<protein>
    <submittedName>
        <fullName evidence="2">NAD-binding protein</fullName>
    </submittedName>
</protein>
<dbReference type="InterPro" id="IPR023401">
    <property type="entry name" value="ODC_N"/>
</dbReference>
<dbReference type="InParanoid" id="S8DZU8"/>
<dbReference type="InterPro" id="IPR036291">
    <property type="entry name" value="NAD(P)-bd_dom_sf"/>
</dbReference>
<evidence type="ECO:0000313" key="2">
    <source>
        <dbReference type="EMBL" id="EPS98511.1"/>
    </source>
</evidence>
<dbReference type="EMBL" id="KE504164">
    <property type="protein sequence ID" value="EPS98511.1"/>
    <property type="molecule type" value="Genomic_DNA"/>
</dbReference>
<dbReference type="PIRSF" id="PIRSF001439">
    <property type="entry name" value="CryM"/>
    <property type="match status" value="1"/>
</dbReference>
<name>S8DZU8_FOMSC</name>
<reference evidence="2 3" key="1">
    <citation type="journal article" date="2012" name="Science">
        <title>The Paleozoic origin of enzymatic lignin decomposition reconstructed from 31 fungal genomes.</title>
        <authorList>
            <person name="Floudas D."/>
            <person name="Binder M."/>
            <person name="Riley R."/>
            <person name="Barry K."/>
            <person name="Blanchette R.A."/>
            <person name="Henrissat B."/>
            <person name="Martinez A.T."/>
            <person name="Otillar R."/>
            <person name="Spatafora J.W."/>
            <person name="Yadav J.S."/>
            <person name="Aerts A."/>
            <person name="Benoit I."/>
            <person name="Boyd A."/>
            <person name="Carlson A."/>
            <person name="Copeland A."/>
            <person name="Coutinho P.M."/>
            <person name="de Vries R.P."/>
            <person name="Ferreira P."/>
            <person name="Findley K."/>
            <person name="Foster B."/>
            <person name="Gaskell J."/>
            <person name="Glotzer D."/>
            <person name="Gorecki P."/>
            <person name="Heitman J."/>
            <person name="Hesse C."/>
            <person name="Hori C."/>
            <person name="Igarashi K."/>
            <person name="Jurgens J.A."/>
            <person name="Kallen N."/>
            <person name="Kersten P."/>
            <person name="Kohler A."/>
            <person name="Kuees U."/>
            <person name="Kumar T.K.A."/>
            <person name="Kuo A."/>
            <person name="LaButti K."/>
            <person name="Larrondo L.F."/>
            <person name="Lindquist E."/>
            <person name="Ling A."/>
            <person name="Lombard V."/>
            <person name="Lucas S."/>
            <person name="Lundell T."/>
            <person name="Martin R."/>
            <person name="McLaughlin D.J."/>
            <person name="Morgenstern I."/>
            <person name="Morin E."/>
            <person name="Murat C."/>
            <person name="Nagy L.G."/>
            <person name="Nolan M."/>
            <person name="Ohm R.A."/>
            <person name="Patyshakuliyeva A."/>
            <person name="Rokas A."/>
            <person name="Ruiz-Duenas F.J."/>
            <person name="Sabat G."/>
            <person name="Salamov A."/>
            <person name="Samejima M."/>
            <person name="Schmutz J."/>
            <person name="Slot J.C."/>
            <person name="St John F."/>
            <person name="Stenlid J."/>
            <person name="Sun H."/>
            <person name="Sun S."/>
            <person name="Syed K."/>
            <person name="Tsang A."/>
            <person name="Wiebenga A."/>
            <person name="Young D."/>
            <person name="Pisabarro A."/>
            <person name="Eastwood D.C."/>
            <person name="Martin F."/>
            <person name="Cullen D."/>
            <person name="Grigoriev I.V."/>
            <person name="Hibbett D.S."/>
        </authorList>
    </citation>
    <scope>NUCLEOTIDE SEQUENCE</scope>
    <source>
        <strain evidence="3">FP-58527</strain>
    </source>
</reference>
<dbReference type="Pfam" id="PF02423">
    <property type="entry name" value="OCD_Mu_crystall"/>
    <property type="match status" value="1"/>
</dbReference>
<dbReference type="Gene3D" id="3.30.1780.10">
    <property type="entry name" value="ornithine cyclodeaminase, domain 1"/>
    <property type="match status" value="1"/>
</dbReference>
<dbReference type="Proteomes" id="UP000015241">
    <property type="component" value="Unassembled WGS sequence"/>
</dbReference>
<evidence type="ECO:0000256" key="1">
    <source>
        <dbReference type="ARBA" id="ARBA00008903"/>
    </source>
</evidence>
<organism evidence="2 3">
    <name type="scientific">Fomitopsis schrenkii</name>
    <name type="common">Brown rot fungus</name>
    <dbReference type="NCBI Taxonomy" id="2126942"/>
    <lineage>
        <taxon>Eukaryota</taxon>
        <taxon>Fungi</taxon>
        <taxon>Dikarya</taxon>
        <taxon>Basidiomycota</taxon>
        <taxon>Agaricomycotina</taxon>
        <taxon>Agaricomycetes</taxon>
        <taxon>Polyporales</taxon>
        <taxon>Fomitopsis</taxon>
    </lineage>
</organism>
<accession>S8DZU8</accession>
<evidence type="ECO:0000313" key="3">
    <source>
        <dbReference type="Proteomes" id="UP000015241"/>
    </source>
</evidence>
<gene>
    <name evidence="2" type="ORF">FOMPIDRAFT_139216</name>
</gene>
<keyword evidence="3" id="KW-1185">Reference proteome</keyword>
<dbReference type="Gene3D" id="3.40.50.720">
    <property type="entry name" value="NAD(P)-binding Rossmann-like Domain"/>
    <property type="match status" value="1"/>
</dbReference>
<dbReference type="SUPFAM" id="SSF51735">
    <property type="entry name" value="NAD(P)-binding Rossmann-fold domains"/>
    <property type="match status" value="1"/>
</dbReference>
<dbReference type="PANTHER" id="PTHR13812">
    <property type="entry name" value="KETIMINE REDUCTASE MU-CRYSTALLIN"/>
    <property type="match status" value="1"/>
</dbReference>
<dbReference type="InterPro" id="IPR003462">
    <property type="entry name" value="ODC_Mu_crystall"/>
</dbReference>